<reference evidence="2" key="1">
    <citation type="submission" date="2017-01" db="EMBL/GenBank/DDBJ databases">
        <authorList>
            <person name="Varghese N."/>
            <person name="Submissions S."/>
        </authorList>
    </citation>
    <scope>NUCLEOTIDE SEQUENCE [LARGE SCALE GENOMIC DNA]</scope>
    <source>
        <strain evidence="2">DSM 21054</strain>
    </source>
</reference>
<dbReference type="SUPFAM" id="SSF48452">
    <property type="entry name" value="TPR-like"/>
    <property type="match status" value="1"/>
</dbReference>
<dbReference type="STRING" id="477680.SAMN05421788_10370"/>
<dbReference type="Pfam" id="PF13899">
    <property type="entry name" value="Thioredoxin_7"/>
    <property type="match status" value="1"/>
</dbReference>
<name>A0A1N7P0B2_9BACT</name>
<gene>
    <name evidence="1" type="ORF">SAMN05421788_10370</name>
</gene>
<evidence type="ECO:0000313" key="2">
    <source>
        <dbReference type="Proteomes" id="UP000186917"/>
    </source>
</evidence>
<dbReference type="EMBL" id="FTOR01000003">
    <property type="protein sequence ID" value="SIT03994.1"/>
    <property type="molecule type" value="Genomic_DNA"/>
</dbReference>
<evidence type="ECO:0000313" key="1">
    <source>
        <dbReference type="EMBL" id="SIT03994.1"/>
    </source>
</evidence>
<accession>A0A1N7P0B2</accession>
<dbReference type="Proteomes" id="UP000186917">
    <property type="component" value="Unassembled WGS sequence"/>
</dbReference>
<dbReference type="Gene3D" id="3.40.30.10">
    <property type="entry name" value="Glutaredoxin"/>
    <property type="match status" value="1"/>
</dbReference>
<proteinExistence type="predicted"/>
<dbReference type="OrthoDB" id="120730at2"/>
<protein>
    <submittedName>
        <fullName evidence="1">Thioredoxin-like</fullName>
    </submittedName>
</protein>
<dbReference type="InterPro" id="IPR011990">
    <property type="entry name" value="TPR-like_helical_dom_sf"/>
</dbReference>
<dbReference type="InterPro" id="IPR036249">
    <property type="entry name" value="Thioredoxin-like_sf"/>
</dbReference>
<dbReference type="AlphaFoldDB" id="A0A1N7P0B2"/>
<organism evidence="1 2">
    <name type="scientific">Filimonas lacunae</name>
    <dbReference type="NCBI Taxonomy" id="477680"/>
    <lineage>
        <taxon>Bacteria</taxon>
        <taxon>Pseudomonadati</taxon>
        <taxon>Bacteroidota</taxon>
        <taxon>Chitinophagia</taxon>
        <taxon>Chitinophagales</taxon>
        <taxon>Chitinophagaceae</taxon>
        <taxon>Filimonas</taxon>
    </lineage>
</organism>
<keyword evidence="2" id="KW-1185">Reference proteome</keyword>
<dbReference type="RefSeq" id="WP_076378678.1">
    <property type="nucleotide sequence ID" value="NZ_AP017422.1"/>
</dbReference>
<sequence length="437" mass="51157">MKFTGVLILCFGLFFYGFSQGSCNVNFVKESRWEQILKKAKEENKNIFIDCVASWCGPCKRMDKFVYTDCKISDYVNERYIAIKLQFDSTTNDDESVRAMYSLAEEINRKYIIAAYPTFLFFSPKGELLHKDIGGREPNGFKSLLSEASDSSKQFYTLLKRYDNRKLDPREMMQLSKMATRLHLSKKSKIIAYDYIDNWLMKQPDSIILHPSNIAFMGDYINSSNKKAYSFFRKKHNTINTAMRDSGYVRSVYNRIINEEYILPELYITPFLGSDKRVFKSSTPDWELMYKKIRKQYDTSYTNWNILFAKIDWYREQALWENLGKVYVEYFNRYGVNTSSLILSMGVNTVCWDVIFKHVNDVGVLNKSTEWMAQVLKAQPDVPEFIDTYANLLYKVGKQQQALVMQEKAVSIAQNKESYIENLNKMKSGIPTWKNSK</sequence>
<dbReference type="SUPFAM" id="SSF52833">
    <property type="entry name" value="Thioredoxin-like"/>
    <property type="match status" value="1"/>
</dbReference>